<dbReference type="EMBL" id="JANAKD010000023">
    <property type="protein sequence ID" value="KAJ3499072.1"/>
    <property type="molecule type" value="Genomic_DNA"/>
</dbReference>
<accession>A0ACC1R7Z3</accession>
<keyword evidence="2" id="KW-1185">Reference proteome</keyword>
<proteinExistence type="predicted"/>
<name>A0ACC1R7Z3_9HYPO</name>
<reference evidence="1" key="1">
    <citation type="submission" date="2022-07" db="EMBL/GenBank/DDBJ databases">
        <title>Genome Sequence of Lecanicillium saksenae.</title>
        <authorList>
            <person name="Buettner E."/>
        </authorList>
    </citation>
    <scope>NUCLEOTIDE SEQUENCE</scope>
    <source>
        <strain evidence="1">VT-O1</strain>
    </source>
</reference>
<dbReference type="Proteomes" id="UP001148737">
    <property type="component" value="Unassembled WGS sequence"/>
</dbReference>
<comment type="caution">
    <text evidence="1">The sequence shown here is derived from an EMBL/GenBank/DDBJ whole genome shotgun (WGS) entry which is preliminary data.</text>
</comment>
<gene>
    <name evidence="1" type="ORF">NLG97_g636</name>
</gene>
<evidence type="ECO:0000313" key="2">
    <source>
        <dbReference type="Proteomes" id="UP001148737"/>
    </source>
</evidence>
<evidence type="ECO:0000313" key="1">
    <source>
        <dbReference type="EMBL" id="KAJ3499072.1"/>
    </source>
</evidence>
<organism evidence="1 2">
    <name type="scientific">Lecanicillium saksenae</name>
    <dbReference type="NCBI Taxonomy" id="468837"/>
    <lineage>
        <taxon>Eukaryota</taxon>
        <taxon>Fungi</taxon>
        <taxon>Dikarya</taxon>
        <taxon>Ascomycota</taxon>
        <taxon>Pezizomycotina</taxon>
        <taxon>Sordariomycetes</taxon>
        <taxon>Hypocreomycetidae</taxon>
        <taxon>Hypocreales</taxon>
        <taxon>Cordycipitaceae</taxon>
        <taxon>Lecanicillium</taxon>
    </lineage>
</organism>
<protein>
    <submittedName>
        <fullName evidence="1">Uncharacterized protein</fullName>
    </submittedName>
</protein>
<sequence>MVAVKPILLTVLLSCAAGRLLAPSPDKIKSLLARDTTQRPLSGAGETSFTFASQSGSYTAGNFTRIEQDGSICPSYGERQWTGTVDVSNDRRLFYWFAESRSDPSKDPVILWMNGGPGGSSLIGLFSELGPCLLEVNATKPVPNPWAWNNNASVIFLDQPAGTGFSSVAEGGRAPSSDKDSAIDFQSFLNIFFRDVFPEKAKLPLYIAGESYAGHFTSTYTKHIQDARASNSKDAFWGKIAGLINVNAVLDWTAVGIGAYELLCSDYRGRDFLDPEECDHMRLSIPELVRLGEECRQSSTHYGCVGSSLFWAENFDAIYRKRIDSGERNNYDSKHARAERYDAKLMHLHAVNLPCVGENGFCEDMSHGNFTAYLNQGHVKRAIGIDESMTFLALDPTVTGLYEFDTTQSRTNFLESVMDPLVGSKSEDIRLLVLNGNEDYIVNTPGQKWQYENLFWSGYADYRIKEWRDLPDDITATGFWKGTDDGRLVFVGVDGAGHGVPGYLPEASYRILQRWIANEWR</sequence>